<dbReference type="AlphaFoldDB" id="A0A5J5JVS5"/>
<accession>A0A5J5JVS5</accession>
<comment type="caution">
    <text evidence="1">The sequence shown here is derived from an EMBL/GenBank/DDBJ whole genome shotgun (WGS) entry which is preliminary data.</text>
</comment>
<reference evidence="1 2" key="1">
    <citation type="submission" date="2019-09" db="EMBL/GenBank/DDBJ databases">
        <title>Screening of Novel Bioactive Compounds from Soil-Associated.</title>
        <authorList>
            <person name="Gong X."/>
        </authorList>
    </citation>
    <scope>NUCLEOTIDE SEQUENCE [LARGE SCALE GENOMIC DNA]</scope>
    <source>
        <strain evidence="1 2">Gxj-6</strain>
    </source>
</reference>
<dbReference type="EMBL" id="VYTZ01000011">
    <property type="protein sequence ID" value="KAA9375422.1"/>
    <property type="molecule type" value="Genomic_DNA"/>
</dbReference>
<gene>
    <name evidence="1" type="ORF">F5972_27055</name>
</gene>
<dbReference type="Proteomes" id="UP000327011">
    <property type="component" value="Unassembled WGS sequence"/>
</dbReference>
<keyword evidence="2" id="KW-1185">Reference proteome</keyword>
<evidence type="ECO:0000313" key="1">
    <source>
        <dbReference type="EMBL" id="KAA9375422.1"/>
    </source>
</evidence>
<name>A0A5J5JVS5_9ACTN</name>
<dbReference type="RefSeq" id="WP_150937191.1">
    <property type="nucleotide sequence ID" value="NZ_VYTZ01000011.1"/>
</dbReference>
<organism evidence="1 2">
    <name type="scientific">Microbispora cellulosiformans</name>
    <dbReference type="NCBI Taxonomy" id="2614688"/>
    <lineage>
        <taxon>Bacteria</taxon>
        <taxon>Bacillati</taxon>
        <taxon>Actinomycetota</taxon>
        <taxon>Actinomycetes</taxon>
        <taxon>Streptosporangiales</taxon>
        <taxon>Streptosporangiaceae</taxon>
        <taxon>Microbispora</taxon>
    </lineage>
</organism>
<proteinExistence type="predicted"/>
<protein>
    <submittedName>
        <fullName evidence="1">Uncharacterized protein</fullName>
    </submittedName>
</protein>
<evidence type="ECO:0000313" key="2">
    <source>
        <dbReference type="Proteomes" id="UP000327011"/>
    </source>
</evidence>
<sequence>MFVGEVMQRGHERLHHRNMVSVCHHRQRGHRWMRRSLGRIGHRGDLFGADHLAGEGGAGQLGGDRLGRPGGGVALGQIISIVTSQSSCSHSAATYRGSCRRFSSSFVRWISTMIAWAGERRGPMMIRSRKVNRRGAGP</sequence>